<accession>A0A8S5R1Y7</accession>
<protein>
    <recommendedName>
        <fullName evidence="3">Holin</fullName>
    </recommendedName>
</protein>
<feature type="transmembrane region" description="Helical" evidence="1">
    <location>
        <begin position="12"/>
        <end position="31"/>
    </location>
</feature>
<feature type="transmembrane region" description="Helical" evidence="1">
    <location>
        <begin position="37"/>
        <end position="54"/>
    </location>
</feature>
<keyword evidence="1" id="KW-1133">Transmembrane helix</keyword>
<evidence type="ECO:0000256" key="1">
    <source>
        <dbReference type="SAM" id="Phobius"/>
    </source>
</evidence>
<sequence length="89" mass="9566">MELLKKRAANLLAVKSIVTIVLTCVFAYLAVTGHVTTDQFLTVFTVVIAFYFGTQAEKRNSQAEGIADLHGGAIVLPEQAADQGDKKQA</sequence>
<name>A0A8S5R1Y7_9CAUD</name>
<proteinExistence type="predicted"/>
<evidence type="ECO:0000313" key="2">
    <source>
        <dbReference type="EMBL" id="DAE25494.1"/>
    </source>
</evidence>
<organism evidence="2">
    <name type="scientific">Myoviridae sp. ctxi06</name>
    <dbReference type="NCBI Taxonomy" id="2826713"/>
    <lineage>
        <taxon>Viruses</taxon>
        <taxon>Duplodnaviria</taxon>
        <taxon>Heunggongvirae</taxon>
        <taxon>Uroviricota</taxon>
        <taxon>Caudoviricetes</taxon>
    </lineage>
</organism>
<reference evidence="2" key="1">
    <citation type="journal article" date="2021" name="Proc. Natl. Acad. Sci. U.S.A.">
        <title>A Catalog of Tens of Thousands of Viruses from Human Metagenomes Reveals Hidden Associations with Chronic Diseases.</title>
        <authorList>
            <person name="Tisza M.J."/>
            <person name="Buck C.B."/>
        </authorList>
    </citation>
    <scope>NUCLEOTIDE SEQUENCE</scope>
    <source>
        <strain evidence="2">Ctxi06</strain>
    </source>
</reference>
<keyword evidence="1" id="KW-0472">Membrane</keyword>
<keyword evidence="1" id="KW-0812">Transmembrane</keyword>
<evidence type="ECO:0008006" key="3">
    <source>
        <dbReference type="Google" id="ProtNLM"/>
    </source>
</evidence>
<dbReference type="EMBL" id="BK015798">
    <property type="protein sequence ID" value="DAE25494.1"/>
    <property type="molecule type" value="Genomic_DNA"/>
</dbReference>